<gene>
    <name evidence="3" type="ORF">A3A96_01125</name>
</gene>
<name>A0A1G2TYT1_9BACT</name>
<dbReference type="Gene3D" id="3.40.50.300">
    <property type="entry name" value="P-loop containing nucleotide triphosphate hydrolases"/>
    <property type="match status" value="2"/>
</dbReference>
<evidence type="ECO:0000313" key="3">
    <source>
        <dbReference type="EMBL" id="OHB02458.1"/>
    </source>
</evidence>
<dbReference type="InterPro" id="IPR051162">
    <property type="entry name" value="T4SS_component"/>
</dbReference>
<feature type="region of interest" description="Disordered" evidence="1">
    <location>
        <begin position="516"/>
        <end position="604"/>
    </location>
</feature>
<dbReference type="Proteomes" id="UP000177707">
    <property type="component" value="Unassembled WGS sequence"/>
</dbReference>
<feature type="compositionally biased region" description="Basic and acidic residues" evidence="1">
    <location>
        <begin position="516"/>
        <end position="533"/>
    </location>
</feature>
<evidence type="ECO:0000256" key="1">
    <source>
        <dbReference type="SAM" id="MobiDB-lite"/>
    </source>
</evidence>
<evidence type="ECO:0000259" key="2">
    <source>
        <dbReference type="Pfam" id="PF10412"/>
    </source>
</evidence>
<dbReference type="Pfam" id="PF10412">
    <property type="entry name" value="TrwB_AAD_bind"/>
    <property type="match status" value="1"/>
</dbReference>
<dbReference type="CDD" id="cd01127">
    <property type="entry name" value="TrwB_TraG_TraD_VirD4"/>
    <property type="match status" value="1"/>
</dbReference>
<dbReference type="InterPro" id="IPR019476">
    <property type="entry name" value="T4SS_TraD_DNA-bd"/>
</dbReference>
<reference evidence="3 4" key="1">
    <citation type="journal article" date="2016" name="Nat. Commun.">
        <title>Thousands of microbial genomes shed light on interconnected biogeochemical processes in an aquifer system.</title>
        <authorList>
            <person name="Anantharaman K."/>
            <person name="Brown C.T."/>
            <person name="Hug L.A."/>
            <person name="Sharon I."/>
            <person name="Castelle C.J."/>
            <person name="Probst A.J."/>
            <person name="Thomas B.C."/>
            <person name="Singh A."/>
            <person name="Wilkins M.J."/>
            <person name="Karaoz U."/>
            <person name="Brodie E.L."/>
            <person name="Williams K.H."/>
            <person name="Hubbard S.S."/>
            <person name="Banfield J.F."/>
        </authorList>
    </citation>
    <scope>NUCLEOTIDE SEQUENCE [LARGE SCALE GENOMIC DNA]</scope>
</reference>
<dbReference type="STRING" id="1802758.A3A96_01125"/>
<protein>
    <recommendedName>
        <fullName evidence="2">Type IV secretion system coupling protein TraD DNA-binding domain-containing protein</fullName>
    </recommendedName>
</protein>
<proteinExistence type="predicted"/>
<organism evidence="3 4">
    <name type="scientific">Candidatus Zambryskibacteria bacterium RIFCSPLOWO2_01_FULL_39_39</name>
    <dbReference type="NCBI Taxonomy" id="1802758"/>
    <lineage>
        <taxon>Bacteria</taxon>
        <taxon>Candidatus Zambryskiibacteriota</taxon>
    </lineage>
</organism>
<dbReference type="SUPFAM" id="SSF52540">
    <property type="entry name" value="P-loop containing nucleoside triphosphate hydrolases"/>
    <property type="match status" value="1"/>
</dbReference>
<sequence length="604" mass="68328">MDNSNHITYFAETDARNKRVKFGIKDEDRLRHVYSIGKTGMGKSTMLENMAIQDIQNGEGMAFLDPHGKTADLLLDYIPEHRVKDVIYFAPFDTEFPVSFNVMEDVGPERRHLVVSGLMSAFEKIWEDQWSSRMAYILQNTLAALLEYPGATMLGINRMLTDKVYRNKVVDNVTDPTTRSFWVDEFAKYTDKYAAEATPAIQNKVGQFVSNPLIRNIIGQPKSSFDVRKIMDEKKILIVNLSKGLVGEGNANLLGSMLVTKIYLAAMSRADVDPKELKKLPNFYLYVDEFQSFANKSFADILSESRKYKLGLNITHQYIEQMAEEVKAAVFGNVGTMVAFRVGSFDAEILEKEFAPVFTMEDIVNLGLYQVYLKLMIDQVASQPFSATTLPAILKPEISFRDEALEMSRKTYANPKEEVEKAIKEWHLPDSSAVKPGRAGQPEQLVRNVAPAGGSLQIRSEKVEVKKEALPERKEIKYEQTKPIEIKKPEIKEIKIEPPKVEKTNILAKAIGEAIKSKENTKEEMKPEQKKETMSLNELRLGNKNKNKEPSPENVNSLKEALKKLESEKAQDVGKEKTPTSIKSADETKEVPEDVLRKILKGEN</sequence>
<feature type="domain" description="Type IV secretion system coupling protein TraD DNA-binding" evidence="2">
    <location>
        <begin position="30"/>
        <end position="342"/>
    </location>
</feature>
<dbReference type="EMBL" id="MHWB01000004">
    <property type="protein sequence ID" value="OHB02458.1"/>
    <property type="molecule type" value="Genomic_DNA"/>
</dbReference>
<comment type="caution">
    <text evidence="3">The sequence shown here is derived from an EMBL/GenBank/DDBJ whole genome shotgun (WGS) entry which is preliminary data.</text>
</comment>
<dbReference type="AlphaFoldDB" id="A0A1G2TYT1"/>
<evidence type="ECO:0000313" key="4">
    <source>
        <dbReference type="Proteomes" id="UP000177707"/>
    </source>
</evidence>
<feature type="compositionally biased region" description="Basic and acidic residues" evidence="1">
    <location>
        <begin position="560"/>
        <end position="604"/>
    </location>
</feature>
<dbReference type="PANTHER" id="PTHR30121">
    <property type="entry name" value="UNCHARACTERIZED PROTEIN YJGR-RELATED"/>
    <property type="match status" value="1"/>
</dbReference>
<accession>A0A1G2TYT1</accession>
<dbReference type="PANTHER" id="PTHR30121:SF11">
    <property type="entry name" value="AAA+ ATPASE DOMAIN-CONTAINING PROTEIN"/>
    <property type="match status" value="1"/>
</dbReference>
<dbReference type="InterPro" id="IPR027417">
    <property type="entry name" value="P-loop_NTPase"/>
</dbReference>